<dbReference type="Gene3D" id="2.130.10.10">
    <property type="entry name" value="YVTN repeat-like/Quinoprotein amine dehydrogenase"/>
    <property type="match status" value="2"/>
</dbReference>
<dbReference type="InterPro" id="IPR011044">
    <property type="entry name" value="Quino_amine_DH_bsu"/>
</dbReference>
<dbReference type="EMBL" id="VKHS01000304">
    <property type="protein sequence ID" value="MBB0230557.1"/>
    <property type="molecule type" value="Genomic_DNA"/>
</dbReference>
<proteinExistence type="predicted"/>
<dbReference type="RefSeq" id="WP_182664119.1">
    <property type="nucleotide sequence ID" value="NZ_VKHS01000304.1"/>
</dbReference>
<sequence>MRTASRARGVAAVAATLTGALLLTACGGGDDSADSNGTGSDRNTAEVDDTDGTTEAAEANEPLVLTHDGGLRILDGDTLEVVHEIELDGFNRVNPVGDDRHVMVSTAEGFRVLDAVTGELTDVSFPGEKPGHVVHHAGVTVLFTDGTGEVTMFDTDALGDGAPEVETHMSDDPHHGVAIKLSNGELVTTLGTEEARTGIVVLDADGEEIARNEDCPGVHGEATARDEAVVVGCQDGVLVYRDGAITKVESPDDYGRIGNQAGSGESAIVLGDYKSDPDAELERPERVSLIDTETGELRLVDLGSSYTFRSLARGPHGEALVLGTDGSIHVIDPEAGEVVNSIPVVEEWEEPMEWQQPRPAIFVRDHTAYVTDPAGGAVHAVHVESGEILASAELPDTPNEISGVIVDAH</sequence>
<keyword evidence="2" id="KW-0732">Signal</keyword>
<accession>A0A7W3XX92</accession>
<dbReference type="SUPFAM" id="SSF50969">
    <property type="entry name" value="YVTN repeat-like/Quinoprotein amine dehydrogenase"/>
    <property type="match status" value="1"/>
</dbReference>
<feature type="chain" id="PRO_5038962733" description="Secreted protein" evidence="2">
    <location>
        <begin position="26"/>
        <end position="409"/>
    </location>
</feature>
<dbReference type="InterPro" id="IPR047697">
    <property type="entry name" value="AztD-like"/>
</dbReference>
<feature type="region of interest" description="Disordered" evidence="1">
    <location>
        <begin position="30"/>
        <end position="53"/>
    </location>
</feature>
<evidence type="ECO:0000313" key="4">
    <source>
        <dbReference type="Proteomes" id="UP000530234"/>
    </source>
</evidence>
<name>A0A7W3XX92_9ACTN</name>
<keyword evidence="4" id="KW-1185">Reference proteome</keyword>
<reference evidence="4" key="1">
    <citation type="submission" date="2019-10" db="EMBL/GenBank/DDBJ databases">
        <title>Streptomyces sp. nov., a novel actinobacterium isolated from alkaline environment.</title>
        <authorList>
            <person name="Golinska P."/>
        </authorList>
    </citation>
    <scope>NUCLEOTIDE SEQUENCE [LARGE SCALE GENOMIC DNA]</scope>
    <source>
        <strain evidence="4">DSM 42108</strain>
    </source>
</reference>
<dbReference type="PROSITE" id="PS51257">
    <property type="entry name" value="PROKAR_LIPOPROTEIN"/>
    <property type="match status" value="1"/>
</dbReference>
<organism evidence="3 4">
    <name type="scientific">Streptomyces calidiresistens</name>
    <dbReference type="NCBI Taxonomy" id="1485586"/>
    <lineage>
        <taxon>Bacteria</taxon>
        <taxon>Bacillati</taxon>
        <taxon>Actinomycetota</taxon>
        <taxon>Actinomycetes</taxon>
        <taxon>Kitasatosporales</taxon>
        <taxon>Streptomycetaceae</taxon>
        <taxon>Streptomyces</taxon>
    </lineage>
</organism>
<dbReference type="NCBIfam" id="NF038015">
    <property type="entry name" value="AztD"/>
    <property type="match status" value="1"/>
</dbReference>
<dbReference type="AlphaFoldDB" id="A0A7W3XX92"/>
<protein>
    <recommendedName>
        <fullName evidence="5">Secreted protein</fullName>
    </recommendedName>
</protein>
<evidence type="ECO:0000256" key="1">
    <source>
        <dbReference type="SAM" id="MobiDB-lite"/>
    </source>
</evidence>
<gene>
    <name evidence="3" type="ORF">FOE67_13790</name>
</gene>
<comment type="caution">
    <text evidence="3">The sequence shown here is derived from an EMBL/GenBank/DDBJ whole genome shotgun (WGS) entry which is preliminary data.</text>
</comment>
<evidence type="ECO:0000313" key="3">
    <source>
        <dbReference type="EMBL" id="MBB0230557.1"/>
    </source>
</evidence>
<evidence type="ECO:0008006" key="5">
    <source>
        <dbReference type="Google" id="ProtNLM"/>
    </source>
</evidence>
<feature type="signal peptide" evidence="2">
    <location>
        <begin position="1"/>
        <end position="25"/>
    </location>
</feature>
<dbReference type="Proteomes" id="UP000530234">
    <property type="component" value="Unassembled WGS sequence"/>
</dbReference>
<evidence type="ECO:0000256" key="2">
    <source>
        <dbReference type="SAM" id="SignalP"/>
    </source>
</evidence>
<dbReference type="InterPro" id="IPR015943">
    <property type="entry name" value="WD40/YVTN_repeat-like_dom_sf"/>
</dbReference>